<dbReference type="GO" id="GO:0005509">
    <property type="term" value="F:calcium ion binding"/>
    <property type="evidence" value="ECO:0000318"/>
    <property type="project" value="GO_Central"/>
</dbReference>
<feature type="domain" description="EF-hand" evidence="14">
    <location>
        <begin position="183"/>
        <end position="218"/>
    </location>
</feature>
<proteinExistence type="predicted"/>
<keyword evidence="7" id="KW-0325">Glycoprotein</keyword>
<evidence type="ECO:0000313" key="16">
    <source>
        <dbReference type="Proteomes" id="UP000001593"/>
    </source>
</evidence>
<comment type="function">
    <text evidence="9">Probable molecular chaperone assisting protein biosynthesis and transport in the endoplasmic reticulum. Required for the proper biosynthesis and transport of pulmonary surfactant-associated protein A/SP-A, pulmonary surfactant-associated protein D/SP-D and the lipid transporter ABCA3. By regulating both the proper expression and the degradation through the endoplasmic reticulum-associated protein degradation pathway of these proteins plays a crucial role in pulmonary surfactant homeostasis. Has an anti-fibrotic activity by negatively regulating the secretion of type I and type III collagens. This calcium-binding protein also transiently associates with immature PCSK6 and regulates its secretion.</text>
</comment>
<dbReference type="AlphaFoldDB" id="A7SKE6"/>
<comment type="subunit">
    <text evidence="10">Interacts with PCSK6 (immature form including the propeptide); probably involved in the maturation and the secretion of PCSK6.</text>
</comment>
<dbReference type="PROSITE" id="PS50222">
    <property type="entry name" value="EF_HAND_2"/>
    <property type="match status" value="4"/>
</dbReference>
<dbReference type="FunFam" id="1.10.238.10:FF:000104">
    <property type="entry name" value="calumenin isoform X1"/>
    <property type="match status" value="1"/>
</dbReference>
<dbReference type="InterPro" id="IPR018247">
    <property type="entry name" value="EF_Hand_1_Ca_BS"/>
</dbReference>
<evidence type="ECO:0000256" key="2">
    <source>
        <dbReference type="ARBA" id="ARBA00022723"/>
    </source>
</evidence>
<evidence type="ECO:0000256" key="9">
    <source>
        <dbReference type="ARBA" id="ARBA00056975"/>
    </source>
</evidence>
<dbReference type="Gene3D" id="1.10.238.10">
    <property type="entry name" value="EF-hand"/>
    <property type="match status" value="3"/>
</dbReference>
<dbReference type="PROSITE" id="PS00018">
    <property type="entry name" value="EF_HAND_1"/>
    <property type="match status" value="6"/>
</dbReference>
<dbReference type="GO" id="GO:0015031">
    <property type="term" value="P:protein transport"/>
    <property type="evidence" value="ECO:0007669"/>
    <property type="project" value="UniProtKB-ARBA"/>
</dbReference>
<dbReference type="HOGENOM" id="CLU_044718_0_1_1"/>
<keyword evidence="8" id="KW-0143">Chaperone</keyword>
<keyword evidence="3 13" id="KW-0732">Signal</keyword>
<organism evidence="15 16">
    <name type="scientific">Nematostella vectensis</name>
    <name type="common">Starlet sea anemone</name>
    <dbReference type="NCBI Taxonomy" id="45351"/>
    <lineage>
        <taxon>Eukaryota</taxon>
        <taxon>Metazoa</taxon>
        <taxon>Cnidaria</taxon>
        <taxon>Anthozoa</taxon>
        <taxon>Hexacorallia</taxon>
        <taxon>Actiniaria</taxon>
        <taxon>Edwardsiidae</taxon>
        <taxon>Nematostella</taxon>
    </lineage>
</organism>
<evidence type="ECO:0000256" key="8">
    <source>
        <dbReference type="ARBA" id="ARBA00023186"/>
    </source>
</evidence>
<feature type="domain" description="EF-hand" evidence="14">
    <location>
        <begin position="146"/>
        <end position="181"/>
    </location>
</feature>
<keyword evidence="6" id="KW-0106">Calcium</keyword>
<feature type="region of interest" description="Disordered" evidence="12">
    <location>
        <begin position="20"/>
        <end position="49"/>
    </location>
</feature>
<feature type="domain" description="EF-hand" evidence="14">
    <location>
        <begin position="68"/>
        <end position="103"/>
    </location>
</feature>
<dbReference type="OrthoDB" id="293868at2759"/>
<evidence type="ECO:0000256" key="7">
    <source>
        <dbReference type="ARBA" id="ARBA00023180"/>
    </source>
</evidence>
<evidence type="ECO:0000256" key="1">
    <source>
        <dbReference type="ARBA" id="ARBA00004319"/>
    </source>
</evidence>
<dbReference type="InterPro" id="IPR002048">
    <property type="entry name" value="EF_hand_dom"/>
</dbReference>
<evidence type="ECO:0000256" key="6">
    <source>
        <dbReference type="ARBA" id="ARBA00022837"/>
    </source>
</evidence>
<evidence type="ECO:0000256" key="10">
    <source>
        <dbReference type="ARBA" id="ARBA00063143"/>
    </source>
</evidence>
<evidence type="ECO:0000256" key="5">
    <source>
        <dbReference type="ARBA" id="ARBA00022824"/>
    </source>
</evidence>
<dbReference type="PANTHER" id="PTHR10827:SF52">
    <property type="entry name" value="IP16409P"/>
    <property type="match status" value="1"/>
</dbReference>
<keyword evidence="5" id="KW-0256">Endoplasmic reticulum</keyword>
<evidence type="ECO:0000256" key="3">
    <source>
        <dbReference type="ARBA" id="ARBA00022729"/>
    </source>
</evidence>
<comment type="subcellular location">
    <subcellularLocation>
        <location evidence="1">Endoplasmic reticulum lumen</location>
    </subcellularLocation>
</comment>
<dbReference type="eggNOG" id="KOG4223">
    <property type="taxonomic scope" value="Eukaryota"/>
</dbReference>
<dbReference type="PANTHER" id="PTHR10827">
    <property type="entry name" value="RETICULOCALBIN"/>
    <property type="match status" value="1"/>
</dbReference>
<feature type="domain" description="EF-hand" evidence="14">
    <location>
        <begin position="232"/>
        <end position="257"/>
    </location>
</feature>
<dbReference type="InterPro" id="IPR011992">
    <property type="entry name" value="EF-hand-dom_pair"/>
</dbReference>
<feature type="signal peptide" evidence="13">
    <location>
        <begin position="1"/>
        <end position="19"/>
    </location>
</feature>
<gene>
    <name evidence="15" type="ORF">NEMVEDRAFT_v1g190767</name>
</gene>
<dbReference type="CDD" id="cd16226">
    <property type="entry name" value="EFh_CREC_Calumenin_like"/>
    <property type="match status" value="1"/>
</dbReference>
<dbReference type="InParanoid" id="A7SKE6"/>
<dbReference type="PhylomeDB" id="A7SKE6"/>
<sequence>MATKFVVLFALLTVALGHAESDKRPKTHTDKLSEAEHFDKEGEHNPDYDHEAFLGTEKEEFDHLPPEEAKKRLRALIREVDNNKDGAVTTEELTDWVKGVFKKRSMEGVDNDLKEKDANEDGKVDWNEYSKGTYGDQTEDDEEMKEFLRRDKRRFDAADTNKDGFLTREEMAIFLHPESSPEMSEVHILETIEDIDRDKDGLISLKEFLGEYEEEPGEVPDWVKDETNRFNEEYDKNKDGKLDKEEVRLWILPETDHLMAAEEAKHLVSSADDNSDGKLTIEEIEKNYAVFVGSEATDYGRALPKEEL</sequence>
<evidence type="ECO:0000256" key="13">
    <source>
        <dbReference type="SAM" id="SignalP"/>
    </source>
</evidence>
<dbReference type="Pfam" id="PF13202">
    <property type="entry name" value="EF-hand_5"/>
    <property type="match status" value="1"/>
</dbReference>
<dbReference type="SUPFAM" id="SSF47473">
    <property type="entry name" value="EF-hand"/>
    <property type="match status" value="2"/>
</dbReference>
<evidence type="ECO:0000256" key="12">
    <source>
        <dbReference type="SAM" id="MobiDB-lite"/>
    </source>
</evidence>
<evidence type="ECO:0000256" key="4">
    <source>
        <dbReference type="ARBA" id="ARBA00022737"/>
    </source>
</evidence>
<dbReference type="Proteomes" id="UP000001593">
    <property type="component" value="Unassembled WGS sequence"/>
</dbReference>
<dbReference type="GO" id="GO:0005788">
    <property type="term" value="C:endoplasmic reticulum lumen"/>
    <property type="evidence" value="ECO:0007669"/>
    <property type="project" value="UniProtKB-SubCell"/>
</dbReference>
<reference evidence="15 16" key="1">
    <citation type="journal article" date="2007" name="Science">
        <title>Sea anemone genome reveals ancestral eumetazoan gene repertoire and genomic organization.</title>
        <authorList>
            <person name="Putnam N.H."/>
            <person name="Srivastava M."/>
            <person name="Hellsten U."/>
            <person name="Dirks B."/>
            <person name="Chapman J."/>
            <person name="Salamov A."/>
            <person name="Terry A."/>
            <person name="Shapiro H."/>
            <person name="Lindquist E."/>
            <person name="Kapitonov V.V."/>
            <person name="Jurka J."/>
            <person name="Genikhovich G."/>
            <person name="Grigoriev I.V."/>
            <person name="Lucas S.M."/>
            <person name="Steele R.E."/>
            <person name="Finnerty J.R."/>
            <person name="Technau U."/>
            <person name="Martindale M.Q."/>
            <person name="Rokhsar D.S."/>
        </authorList>
    </citation>
    <scope>NUCLEOTIDE SEQUENCE [LARGE SCALE GENOMIC DNA]</scope>
    <source>
        <strain evidence="16">CH2 X CH6</strain>
    </source>
</reference>
<dbReference type="Pfam" id="PF13499">
    <property type="entry name" value="EF-hand_7"/>
    <property type="match status" value="2"/>
</dbReference>
<dbReference type="KEGG" id="nve:5507242"/>
<dbReference type="GO" id="GO:0005783">
    <property type="term" value="C:endoplasmic reticulum"/>
    <property type="evidence" value="ECO:0000318"/>
    <property type="project" value="GO_Central"/>
</dbReference>
<keyword evidence="2" id="KW-0479">Metal-binding</keyword>
<dbReference type="SMART" id="SM00054">
    <property type="entry name" value="EFh"/>
    <property type="match status" value="4"/>
</dbReference>
<dbReference type="OMA" id="HEDKLAD"/>
<name>A7SKE6_NEMVE</name>
<keyword evidence="4" id="KW-0677">Repeat</keyword>
<dbReference type="EMBL" id="DS469686">
    <property type="protein sequence ID" value="EDO35844.1"/>
    <property type="molecule type" value="Genomic_DNA"/>
</dbReference>
<feature type="chain" id="PRO_5002712134" description="Reticulocalbin-3" evidence="13">
    <location>
        <begin position="20"/>
        <end position="308"/>
    </location>
</feature>
<evidence type="ECO:0000259" key="14">
    <source>
        <dbReference type="PROSITE" id="PS50222"/>
    </source>
</evidence>
<dbReference type="STRING" id="45351.A7SKE6"/>
<protein>
    <recommendedName>
        <fullName evidence="11">Reticulocalbin-3</fullName>
    </recommendedName>
</protein>
<keyword evidence="16" id="KW-1185">Reference proteome</keyword>
<evidence type="ECO:0000256" key="11">
    <source>
        <dbReference type="ARBA" id="ARBA00072696"/>
    </source>
</evidence>
<evidence type="ECO:0000313" key="15">
    <source>
        <dbReference type="EMBL" id="EDO35844.1"/>
    </source>
</evidence>
<accession>A7SKE6</accession>